<dbReference type="EMBL" id="AMWG01000188">
    <property type="protein sequence ID" value="ELP29487.1"/>
    <property type="molecule type" value="Genomic_DNA"/>
</dbReference>
<organism evidence="2 3">
    <name type="scientific">Rhodopirellula baltica SWK14</name>
    <dbReference type="NCBI Taxonomy" id="993516"/>
    <lineage>
        <taxon>Bacteria</taxon>
        <taxon>Pseudomonadati</taxon>
        <taxon>Planctomycetota</taxon>
        <taxon>Planctomycetia</taxon>
        <taxon>Pirellulales</taxon>
        <taxon>Pirellulaceae</taxon>
        <taxon>Rhodopirellula</taxon>
    </lineage>
</organism>
<name>L7C748_RHOBT</name>
<sequence length="46" mass="4974">MGSHPSIDNEKDSTTADGNFAEQARSNTFLNIMSLAPFSSPTNPKF</sequence>
<evidence type="ECO:0000313" key="2">
    <source>
        <dbReference type="EMBL" id="ELP29487.1"/>
    </source>
</evidence>
<dbReference type="AlphaFoldDB" id="L7C748"/>
<protein>
    <submittedName>
        <fullName evidence="2">Uncharacterized protein</fullName>
    </submittedName>
</protein>
<dbReference type="Proteomes" id="UP000010959">
    <property type="component" value="Unassembled WGS sequence"/>
</dbReference>
<evidence type="ECO:0000313" key="3">
    <source>
        <dbReference type="Proteomes" id="UP000010959"/>
    </source>
</evidence>
<comment type="caution">
    <text evidence="2">The sequence shown here is derived from an EMBL/GenBank/DDBJ whole genome shotgun (WGS) entry which is preliminary data.</text>
</comment>
<reference evidence="2 3" key="1">
    <citation type="journal article" date="2013" name="Mar. Genomics">
        <title>Expression of sulfatases in Rhodopirellula baltica and the diversity of sulfatases in the genus Rhodopirellula.</title>
        <authorList>
            <person name="Wegner C.E."/>
            <person name="Richter-Heitmann T."/>
            <person name="Klindworth A."/>
            <person name="Klockow C."/>
            <person name="Richter M."/>
            <person name="Achstetter T."/>
            <person name="Glockner F.O."/>
            <person name="Harder J."/>
        </authorList>
    </citation>
    <scope>NUCLEOTIDE SEQUENCE [LARGE SCALE GENOMIC DNA]</scope>
    <source>
        <strain evidence="2 3">SWK14</strain>
    </source>
</reference>
<proteinExistence type="predicted"/>
<feature type="region of interest" description="Disordered" evidence="1">
    <location>
        <begin position="1"/>
        <end position="22"/>
    </location>
</feature>
<evidence type="ECO:0000256" key="1">
    <source>
        <dbReference type="SAM" id="MobiDB-lite"/>
    </source>
</evidence>
<gene>
    <name evidence="2" type="ORF">RBSWK_06564</name>
</gene>
<accession>L7C748</accession>